<evidence type="ECO:0000259" key="5">
    <source>
        <dbReference type="PROSITE" id="PS50977"/>
    </source>
</evidence>
<gene>
    <name evidence="6" type="ORF">SAMN04488554_1155</name>
</gene>
<dbReference type="InterPro" id="IPR025996">
    <property type="entry name" value="MT1864/Rv1816-like_C"/>
</dbReference>
<dbReference type="STRING" id="648782.SAMN04488554_1155"/>
<dbReference type="PROSITE" id="PS50977">
    <property type="entry name" value="HTH_TETR_2"/>
    <property type="match status" value="1"/>
</dbReference>
<keyword evidence="1" id="KW-0805">Transcription regulation</keyword>
<dbReference type="Pfam" id="PF13305">
    <property type="entry name" value="TetR_C_33"/>
    <property type="match status" value="1"/>
</dbReference>
<dbReference type="Proteomes" id="UP000199220">
    <property type="component" value="Unassembled WGS sequence"/>
</dbReference>
<evidence type="ECO:0000313" key="7">
    <source>
        <dbReference type="Proteomes" id="UP000199220"/>
    </source>
</evidence>
<accession>A0A1H5EX48</accession>
<evidence type="ECO:0000256" key="1">
    <source>
        <dbReference type="ARBA" id="ARBA00023015"/>
    </source>
</evidence>
<dbReference type="AlphaFoldDB" id="A0A1H5EX48"/>
<dbReference type="Pfam" id="PF00440">
    <property type="entry name" value="TetR_N"/>
    <property type="match status" value="1"/>
</dbReference>
<feature type="DNA-binding region" description="H-T-H motif" evidence="4">
    <location>
        <begin position="33"/>
        <end position="52"/>
    </location>
</feature>
<dbReference type="GO" id="GO:0000976">
    <property type="term" value="F:transcription cis-regulatory region binding"/>
    <property type="evidence" value="ECO:0007669"/>
    <property type="project" value="TreeGrafter"/>
</dbReference>
<dbReference type="PANTHER" id="PTHR30055:SF220">
    <property type="entry name" value="TETR-FAMILY REGULATORY PROTEIN"/>
    <property type="match status" value="1"/>
</dbReference>
<dbReference type="EMBL" id="FNTX01000001">
    <property type="protein sequence ID" value="SED95629.1"/>
    <property type="molecule type" value="Genomic_DNA"/>
</dbReference>
<dbReference type="InterPro" id="IPR001647">
    <property type="entry name" value="HTH_TetR"/>
</dbReference>
<dbReference type="RefSeq" id="WP_245708684.1">
    <property type="nucleotide sequence ID" value="NZ_FNTX01000001.1"/>
</dbReference>
<dbReference type="PANTHER" id="PTHR30055">
    <property type="entry name" value="HTH-TYPE TRANSCRIPTIONAL REGULATOR RUTR"/>
    <property type="match status" value="1"/>
</dbReference>
<dbReference type="SUPFAM" id="SSF48498">
    <property type="entry name" value="Tetracyclin repressor-like, C-terminal domain"/>
    <property type="match status" value="1"/>
</dbReference>
<proteinExistence type="predicted"/>
<evidence type="ECO:0000256" key="2">
    <source>
        <dbReference type="ARBA" id="ARBA00023125"/>
    </source>
</evidence>
<dbReference type="InterPro" id="IPR050109">
    <property type="entry name" value="HTH-type_TetR-like_transc_reg"/>
</dbReference>
<keyword evidence="3" id="KW-0804">Transcription</keyword>
<keyword evidence="2 4" id="KW-0238">DNA-binding</keyword>
<dbReference type="InterPro" id="IPR009057">
    <property type="entry name" value="Homeodomain-like_sf"/>
</dbReference>
<dbReference type="GO" id="GO:0003700">
    <property type="term" value="F:DNA-binding transcription factor activity"/>
    <property type="evidence" value="ECO:0007669"/>
    <property type="project" value="TreeGrafter"/>
</dbReference>
<protein>
    <submittedName>
        <fullName evidence="6">DNA-binding transcriptional regulator, AcrR family</fullName>
    </submittedName>
</protein>
<dbReference type="Gene3D" id="1.10.357.10">
    <property type="entry name" value="Tetracycline Repressor, domain 2"/>
    <property type="match status" value="1"/>
</dbReference>
<dbReference type="SUPFAM" id="SSF46689">
    <property type="entry name" value="Homeodomain-like"/>
    <property type="match status" value="1"/>
</dbReference>
<sequence>MAQSGTYHHGNLRAALVDAGLEMIRTGGPEALSLREVTRAVGVTPSAAYRHFASRQALLAAVAAAVQEHMAEAMLRHWPDGSDAEAARARLHAVGTGYIEFALAEPGWFAAFFPPEGATPDGGPSSAQPPRPFALLTQALDSMVEAGALGPGARGGAEWPCWSAVHGFAHLASTGPLQHRPDPELRALASATVTAIIDGVSSRP</sequence>
<dbReference type="InterPro" id="IPR036271">
    <property type="entry name" value="Tet_transcr_reg_TetR-rel_C_sf"/>
</dbReference>
<reference evidence="7" key="1">
    <citation type="submission" date="2016-10" db="EMBL/GenBank/DDBJ databases">
        <authorList>
            <person name="Varghese N."/>
            <person name="Submissions S."/>
        </authorList>
    </citation>
    <scope>NUCLEOTIDE SEQUENCE [LARGE SCALE GENOMIC DNA]</scope>
    <source>
        <strain evidence="7">DSM 21368</strain>
    </source>
</reference>
<organism evidence="6 7">
    <name type="scientific">Ruania alba</name>
    <dbReference type="NCBI Taxonomy" id="648782"/>
    <lineage>
        <taxon>Bacteria</taxon>
        <taxon>Bacillati</taxon>
        <taxon>Actinomycetota</taxon>
        <taxon>Actinomycetes</taxon>
        <taxon>Micrococcales</taxon>
        <taxon>Ruaniaceae</taxon>
        <taxon>Ruania</taxon>
    </lineage>
</organism>
<evidence type="ECO:0000256" key="3">
    <source>
        <dbReference type="ARBA" id="ARBA00023163"/>
    </source>
</evidence>
<keyword evidence="7" id="KW-1185">Reference proteome</keyword>
<feature type="domain" description="HTH tetR-type" evidence="5">
    <location>
        <begin position="10"/>
        <end position="70"/>
    </location>
</feature>
<name>A0A1H5EX48_9MICO</name>
<evidence type="ECO:0000256" key="4">
    <source>
        <dbReference type="PROSITE-ProRule" id="PRU00335"/>
    </source>
</evidence>
<evidence type="ECO:0000313" key="6">
    <source>
        <dbReference type="EMBL" id="SED95629.1"/>
    </source>
</evidence>
<dbReference type="PRINTS" id="PR00455">
    <property type="entry name" value="HTHTETR"/>
</dbReference>